<organism evidence="1">
    <name type="scientific">marine metagenome</name>
    <dbReference type="NCBI Taxonomy" id="408172"/>
    <lineage>
        <taxon>unclassified sequences</taxon>
        <taxon>metagenomes</taxon>
        <taxon>ecological metagenomes</taxon>
    </lineage>
</organism>
<protein>
    <submittedName>
        <fullName evidence="1">Uncharacterized protein</fullName>
    </submittedName>
</protein>
<evidence type="ECO:0000313" key="1">
    <source>
        <dbReference type="EMBL" id="SVB98169.1"/>
    </source>
</evidence>
<dbReference type="EMBL" id="UINC01066961">
    <property type="protein sequence ID" value="SVB98169.1"/>
    <property type="molecule type" value="Genomic_DNA"/>
</dbReference>
<sequence>MSEQISDDHWVCHDLDELKDKFCDWLDD</sequence>
<dbReference type="AlphaFoldDB" id="A0A382IFR5"/>
<feature type="non-terminal residue" evidence="1">
    <location>
        <position position="28"/>
    </location>
</feature>
<name>A0A382IFR5_9ZZZZ</name>
<accession>A0A382IFR5</accession>
<proteinExistence type="predicted"/>
<reference evidence="1" key="1">
    <citation type="submission" date="2018-05" db="EMBL/GenBank/DDBJ databases">
        <authorList>
            <person name="Lanie J.A."/>
            <person name="Ng W.-L."/>
            <person name="Kazmierczak K.M."/>
            <person name="Andrzejewski T.M."/>
            <person name="Davidsen T.M."/>
            <person name="Wayne K.J."/>
            <person name="Tettelin H."/>
            <person name="Glass J.I."/>
            <person name="Rusch D."/>
            <person name="Podicherti R."/>
            <person name="Tsui H.-C.T."/>
            <person name="Winkler M.E."/>
        </authorList>
    </citation>
    <scope>NUCLEOTIDE SEQUENCE</scope>
</reference>
<gene>
    <name evidence="1" type="ORF">METZ01_LOCUS251023</name>
</gene>